<dbReference type="EMBL" id="LOMO01000001">
    <property type="protein sequence ID" value="KXY50985.1"/>
    <property type="molecule type" value="Genomic_DNA"/>
</dbReference>
<name>A0A9X0MJS0_BACCE</name>
<evidence type="ECO:0000313" key="1">
    <source>
        <dbReference type="EMBL" id="KXY50985.1"/>
    </source>
</evidence>
<reference evidence="1 2" key="1">
    <citation type="submission" date="2015-12" db="EMBL/GenBank/DDBJ databases">
        <title>Bacillus cereus Group isolate.</title>
        <authorList>
            <person name="Kovac J."/>
        </authorList>
    </citation>
    <scope>NUCLEOTIDE SEQUENCE [LARGE SCALE GENOMIC DNA]</scope>
    <source>
        <strain evidence="1 2">FSL K6-0073</strain>
    </source>
</reference>
<proteinExistence type="predicted"/>
<sequence length="69" mass="7765">MHNTNDILNEIIAVRKNGEFHVHLKGHPGICSKGRTIMQAVGTLICDHPNEFNIKLNYDALDSLRPTKN</sequence>
<gene>
    <name evidence="1" type="ORF">AT268_31060</name>
</gene>
<protein>
    <submittedName>
        <fullName evidence="1">Uncharacterized protein</fullName>
    </submittedName>
</protein>
<dbReference type="Proteomes" id="UP000075476">
    <property type="component" value="Unassembled WGS sequence"/>
</dbReference>
<dbReference type="AlphaFoldDB" id="A0A9X0MJS0"/>
<accession>A0A9X0MJS0</accession>
<evidence type="ECO:0000313" key="2">
    <source>
        <dbReference type="Proteomes" id="UP000075476"/>
    </source>
</evidence>
<comment type="caution">
    <text evidence="1">The sequence shown here is derived from an EMBL/GenBank/DDBJ whole genome shotgun (WGS) entry which is preliminary data.</text>
</comment>
<dbReference type="RefSeq" id="WP_061662321.1">
    <property type="nucleotide sequence ID" value="NZ_LOMO01000001.1"/>
</dbReference>
<organism evidence="1 2">
    <name type="scientific">Bacillus cereus</name>
    <dbReference type="NCBI Taxonomy" id="1396"/>
    <lineage>
        <taxon>Bacteria</taxon>
        <taxon>Bacillati</taxon>
        <taxon>Bacillota</taxon>
        <taxon>Bacilli</taxon>
        <taxon>Bacillales</taxon>
        <taxon>Bacillaceae</taxon>
        <taxon>Bacillus</taxon>
        <taxon>Bacillus cereus group</taxon>
    </lineage>
</organism>